<dbReference type="Pfam" id="PF13424">
    <property type="entry name" value="TPR_12"/>
    <property type="match status" value="1"/>
</dbReference>
<keyword evidence="3" id="KW-0597">Phosphoprotein</keyword>
<dbReference type="PROSITE" id="PS50005">
    <property type="entry name" value="TPR"/>
    <property type="match status" value="1"/>
</dbReference>
<evidence type="ECO:0000256" key="8">
    <source>
        <dbReference type="ARBA" id="ARBA00023012"/>
    </source>
</evidence>
<dbReference type="STRING" id="570521.SAMN04488508_11633"/>
<keyword evidence="11" id="KW-0812">Transmembrane</keyword>
<evidence type="ECO:0000256" key="10">
    <source>
        <dbReference type="SAM" id="Coils"/>
    </source>
</evidence>
<keyword evidence="5" id="KW-0547">Nucleotide-binding</keyword>
<keyword evidence="4" id="KW-0808">Transferase</keyword>
<dbReference type="SUPFAM" id="SSF48452">
    <property type="entry name" value="TPR-like"/>
    <property type="match status" value="2"/>
</dbReference>
<dbReference type="InterPro" id="IPR011990">
    <property type="entry name" value="TPR-like_helical_dom_sf"/>
</dbReference>
<evidence type="ECO:0000256" key="5">
    <source>
        <dbReference type="ARBA" id="ARBA00022741"/>
    </source>
</evidence>
<dbReference type="InterPro" id="IPR003594">
    <property type="entry name" value="HATPase_dom"/>
</dbReference>
<evidence type="ECO:0000256" key="11">
    <source>
        <dbReference type="SAM" id="Phobius"/>
    </source>
</evidence>
<dbReference type="InterPro" id="IPR019734">
    <property type="entry name" value="TPR_rpt"/>
</dbReference>
<reference evidence="14" key="1">
    <citation type="submission" date="2016-11" db="EMBL/GenBank/DDBJ databases">
        <authorList>
            <person name="Varghese N."/>
            <person name="Submissions S."/>
        </authorList>
    </citation>
    <scope>NUCLEOTIDE SEQUENCE [LARGE SCALE GENOMIC DNA]</scope>
    <source>
        <strain evidence="14">DSM 22623</strain>
    </source>
</reference>
<keyword evidence="11" id="KW-1133">Transmembrane helix</keyword>
<sequence>MTKFILRYVIIGMFGCIHWVSGQSDASGLGKVPKEITLQELEDRLIDEAFEWFNNKEYDRAYKRAHELRKSLKTEKAASNSLLLLAYHFRNQTLIDSSNFYVKEALKYNHIGTDSTKAKFRSTAYSILGTNYKNQGLFEEGRKWHLKGIEEAQKYNEENLHYTNTHGLALNYSEAGEYGKALELFKECITYEDDEEIVFGSYINIGMIYSGLEDYETAEKYLQKGRELSQQKNNQSALAVILLNQGVNAQTQGHHDRAIELYEETVEVSSKINLRRIELIGRMNIGSVFSEMGNNKDAELIYSLALYHAREMGLFDQQLNILDNLKEIAIDQGNYKNALHHLSKYFEVKDSIVKLQKVKEINELEVRYETLKKEKEIKILKIQNSNRDLKVKNQQEAIKNLKLEQEIEKKETENQILAFENASEKRVNEINLLKKNQELQELNLARQKTIKNIILYSFLIILIPIIGLLAIYYQKLQTQSELNVKEKEVNQQKIASLLKDQELEVIKASVEGQDKERKRIAQELHDSIGGNLAAIKLQLNSPQVKDKSYRNGINHQIDETYQQVRSLSHNLIPKKFKKNNFCDVIEEYLSKISNASNIELSIAVYPRKEIDHLSEKLHVEIFKIIQELITNTIKHAQASQVELHINLGENYDLNIIFEDNGVGFNTEKQKNGLGFSNIKSRLKDISGILYIDSRPNRGTVINIEIQTQSSQKKQEQKLVNP</sequence>
<dbReference type="PANTHER" id="PTHR24421:SF10">
    <property type="entry name" value="NITRATE_NITRITE SENSOR PROTEIN NARQ"/>
    <property type="match status" value="1"/>
</dbReference>
<dbReference type="Gene3D" id="3.30.565.10">
    <property type="entry name" value="Histidine kinase-like ATPase, C-terminal domain"/>
    <property type="match status" value="1"/>
</dbReference>
<dbReference type="Gene3D" id="1.25.40.10">
    <property type="entry name" value="Tetratricopeptide repeat domain"/>
    <property type="match status" value="2"/>
</dbReference>
<dbReference type="InterPro" id="IPR050482">
    <property type="entry name" value="Sensor_HK_TwoCompSys"/>
</dbReference>
<dbReference type="Pfam" id="PF07730">
    <property type="entry name" value="HisKA_3"/>
    <property type="match status" value="1"/>
</dbReference>
<keyword evidence="14" id="KW-1185">Reference proteome</keyword>
<evidence type="ECO:0000313" key="14">
    <source>
        <dbReference type="Proteomes" id="UP000184432"/>
    </source>
</evidence>
<keyword evidence="10" id="KW-0175">Coiled coil</keyword>
<evidence type="ECO:0000259" key="12">
    <source>
        <dbReference type="PROSITE" id="PS50109"/>
    </source>
</evidence>
<feature type="domain" description="Histidine kinase" evidence="12">
    <location>
        <begin position="519"/>
        <end position="709"/>
    </location>
</feature>
<organism evidence="13 14">
    <name type="scientific">Aquimarina spongiae</name>
    <dbReference type="NCBI Taxonomy" id="570521"/>
    <lineage>
        <taxon>Bacteria</taxon>
        <taxon>Pseudomonadati</taxon>
        <taxon>Bacteroidota</taxon>
        <taxon>Flavobacteriia</taxon>
        <taxon>Flavobacteriales</taxon>
        <taxon>Flavobacteriaceae</taxon>
        <taxon>Aquimarina</taxon>
    </lineage>
</organism>
<evidence type="ECO:0000256" key="4">
    <source>
        <dbReference type="ARBA" id="ARBA00022679"/>
    </source>
</evidence>
<dbReference type="GO" id="GO:0000155">
    <property type="term" value="F:phosphorelay sensor kinase activity"/>
    <property type="evidence" value="ECO:0007669"/>
    <property type="project" value="InterPro"/>
</dbReference>
<evidence type="ECO:0000256" key="7">
    <source>
        <dbReference type="ARBA" id="ARBA00022840"/>
    </source>
</evidence>
<keyword evidence="6 13" id="KW-0418">Kinase</keyword>
<dbReference type="PROSITE" id="PS50109">
    <property type="entry name" value="HIS_KIN"/>
    <property type="match status" value="1"/>
</dbReference>
<evidence type="ECO:0000256" key="9">
    <source>
        <dbReference type="PROSITE-ProRule" id="PRU00339"/>
    </source>
</evidence>
<comment type="catalytic activity">
    <reaction evidence="1">
        <text>ATP + protein L-histidine = ADP + protein N-phospho-L-histidine.</text>
        <dbReference type="EC" id="2.7.13.3"/>
    </reaction>
</comment>
<dbReference type="EC" id="2.7.13.3" evidence="2"/>
<feature type="coiled-coil region" evidence="10">
    <location>
        <begin position="354"/>
        <end position="452"/>
    </location>
</feature>
<proteinExistence type="predicted"/>
<evidence type="ECO:0000256" key="1">
    <source>
        <dbReference type="ARBA" id="ARBA00000085"/>
    </source>
</evidence>
<accession>A0A1M6LG47</accession>
<dbReference type="RefSeq" id="WP_084549675.1">
    <property type="nucleotide sequence ID" value="NZ_FQYP01000016.1"/>
</dbReference>
<dbReference type="OrthoDB" id="9778366at2"/>
<dbReference type="CDD" id="cd16917">
    <property type="entry name" value="HATPase_UhpB-NarQ-NarX-like"/>
    <property type="match status" value="1"/>
</dbReference>
<dbReference type="GO" id="GO:0005524">
    <property type="term" value="F:ATP binding"/>
    <property type="evidence" value="ECO:0007669"/>
    <property type="project" value="UniProtKB-KW"/>
</dbReference>
<dbReference type="SMART" id="SM00028">
    <property type="entry name" value="TPR"/>
    <property type="match status" value="5"/>
</dbReference>
<feature type="transmembrane region" description="Helical" evidence="11">
    <location>
        <begin position="453"/>
        <end position="473"/>
    </location>
</feature>
<dbReference type="Proteomes" id="UP000184432">
    <property type="component" value="Unassembled WGS sequence"/>
</dbReference>
<evidence type="ECO:0000256" key="6">
    <source>
        <dbReference type="ARBA" id="ARBA00022777"/>
    </source>
</evidence>
<dbReference type="Gene3D" id="1.20.5.1930">
    <property type="match status" value="1"/>
</dbReference>
<dbReference type="AlphaFoldDB" id="A0A1M6LG47"/>
<feature type="repeat" description="TPR" evidence="9">
    <location>
        <begin position="199"/>
        <end position="232"/>
    </location>
</feature>
<evidence type="ECO:0000256" key="3">
    <source>
        <dbReference type="ARBA" id="ARBA00022553"/>
    </source>
</evidence>
<name>A0A1M6LG47_9FLAO</name>
<dbReference type="EMBL" id="FQYP01000016">
    <property type="protein sequence ID" value="SHJ70211.1"/>
    <property type="molecule type" value="Genomic_DNA"/>
</dbReference>
<dbReference type="InterPro" id="IPR036890">
    <property type="entry name" value="HATPase_C_sf"/>
</dbReference>
<protein>
    <recommendedName>
        <fullName evidence="2">histidine kinase</fullName>
        <ecNumber evidence="2">2.7.13.3</ecNumber>
    </recommendedName>
</protein>
<gene>
    <name evidence="13" type="ORF">SAMN04488508_11633</name>
</gene>
<dbReference type="InterPro" id="IPR005467">
    <property type="entry name" value="His_kinase_dom"/>
</dbReference>
<keyword evidence="7" id="KW-0067">ATP-binding</keyword>
<dbReference type="GO" id="GO:0016020">
    <property type="term" value="C:membrane"/>
    <property type="evidence" value="ECO:0007669"/>
    <property type="project" value="InterPro"/>
</dbReference>
<dbReference type="SUPFAM" id="SSF55874">
    <property type="entry name" value="ATPase domain of HSP90 chaperone/DNA topoisomerase II/histidine kinase"/>
    <property type="match status" value="1"/>
</dbReference>
<keyword evidence="11" id="KW-0472">Membrane</keyword>
<keyword evidence="8" id="KW-0902">Two-component regulatory system</keyword>
<evidence type="ECO:0000256" key="2">
    <source>
        <dbReference type="ARBA" id="ARBA00012438"/>
    </source>
</evidence>
<evidence type="ECO:0000313" key="13">
    <source>
        <dbReference type="EMBL" id="SHJ70211.1"/>
    </source>
</evidence>
<dbReference type="SMART" id="SM00387">
    <property type="entry name" value="HATPase_c"/>
    <property type="match status" value="1"/>
</dbReference>
<dbReference type="InterPro" id="IPR011712">
    <property type="entry name" value="Sig_transdc_His_kin_sub3_dim/P"/>
</dbReference>
<dbReference type="Pfam" id="PF02518">
    <property type="entry name" value="HATPase_c"/>
    <property type="match status" value="1"/>
</dbReference>
<dbReference type="PANTHER" id="PTHR24421">
    <property type="entry name" value="NITRATE/NITRITE SENSOR PROTEIN NARX-RELATED"/>
    <property type="match status" value="1"/>
</dbReference>
<dbReference type="GO" id="GO:0046983">
    <property type="term" value="F:protein dimerization activity"/>
    <property type="evidence" value="ECO:0007669"/>
    <property type="project" value="InterPro"/>
</dbReference>
<keyword evidence="9" id="KW-0802">TPR repeat</keyword>